<dbReference type="EMBL" id="JABBWK010000009">
    <property type="protein sequence ID" value="KAG1904698.1"/>
    <property type="molecule type" value="Genomic_DNA"/>
</dbReference>
<name>A0AAD4EGS7_9AGAM</name>
<dbReference type="Proteomes" id="UP001195769">
    <property type="component" value="Unassembled WGS sequence"/>
</dbReference>
<organism evidence="1 2">
    <name type="scientific">Suillus fuscotomentosus</name>
    <dbReference type="NCBI Taxonomy" id="1912939"/>
    <lineage>
        <taxon>Eukaryota</taxon>
        <taxon>Fungi</taxon>
        <taxon>Dikarya</taxon>
        <taxon>Basidiomycota</taxon>
        <taxon>Agaricomycotina</taxon>
        <taxon>Agaricomycetes</taxon>
        <taxon>Agaricomycetidae</taxon>
        <taxon>Boletales</taxon>
        <taxon>Suillineae</taxon>
        <taxon>Suillaceae</taxon>
        <taxon>Suillus</taxon>
    </lineage>
</organism>
<evidence type="ECO:0000313" key="1">
    <source>
        <dbReference type="EMBL" id="KAG1904698.1"/>
    </source>
</evidence>
<comment type="caution">
    <text evidence="1">The sequence shown here is derived from an EMBL/GenBank/DDBJ whole genome shotgun (WGS) entry which is preliminary data.</text>
</comment>
<evidence type="ECO:0000313" key="2">
    <source>
        <dbReference type="Proteomes" id="UP001195769"/>
    </source>
</evidence>
<dbReference type="InterPro" id="IPR011009">
    <property type="entry name" value="Kinase-like_dom_sf"/>
</dbReference>
<proteinExistence type="predicted"/>
<gene>
    <name evidence="1" type="ORF">F5891DRAFT_897781</name>
</gene>
<protein>
    <recommendedName>
        <fullName evidence="3">Protein kinase domain-containing protein</fullName>
    </recommendedName>
</protein>
<feature type="non-terminal residue" evidence="1">
    <location>
        <position position="119"/>
    </location>
</feature>
<accession>A0AAD4EGS7</accession>
<dbReference type="RefSeq" id="XP_041230273.1">
    <property type="nucleotide sequence ID" value="XM_041373399.1"/>
</dbReference>
<dbReference type="SUPFAM" id="SSF56112">
    <property type="entry name" value="Protein kinase-like (PK-like)"/>
    <property type="match status" value="1"/>
</dbReference>
<sequence length="119" mass="13501">LPGGWNMVIMDALDIDNGCFPQRPGSYRLLSEIAVLDCQPLKEAITSLIRELHDYNDGYVHGDLQDTNFIVGDNKHFMLLDFDWAGPIHKTHYPVHVNWKDIRCPDGVSDGEKIVAEHD</sequence>
<keyword evidence="2" id="KW-1185">Reference proteome</keyword>
<evidence type="ECO:0008006" key="3">
    <source>
        <dbReference type="Google" id="ProtNLM"/>
    </source>
</evidence>
<feature type="non-terminal residue" evidence="1">
    <location>
        <position position="1"/>
    </location>
</feature>
<dbReference type="Gene3D" id="1.10.510.10">
    <property type="entry name" value="Transferase(Phosphotransferase) domain 1"/>
    <property type="match status" value="1"/>
</dbReference>
<dbReference type="AlphaFoldDB" id="A0AAD4EGS7"/>
<reference evidence="1" key="1">
    <citation type="journal article" date="2020" name="New Phytol.">
        <title>Comparative genomics reveals dynamic genome evolution in host specialist ectomycorrhizal fungi.</title>
        <authorList>
            <person name="Lofgren L.A."/>
            <person name="Nguyen N.H."/>
            <person name="Vilgalys R."/>
            <person name="Ruytinx J."/>
            <person name="Liao H.L."/>
            <person name="Branco S."/>
            <person name="Kuo A."/>
            <person name="LaButti K."/>
            <person name="Lipzen A."/>
            <person name="Andreopoulos W."/>
            <person name="Pangilinan J."/>
            <person name="Riley R."/>
            <person name="Hundley H."/>
            <person name="Na H."/>
            <person name="Barry K."/>
            <person name="Grigoriev I.V."/>
            <person name="Stajich J.E."/>
            <person name="Kennedy P.G."/>
        </authorList>
    </citation>
    <scope>NUCLEOTIDE SEQUENCE</scope>
    <source>
        <strain evidence="1">FC203</strain>
    </source>
</reference>
<dbReference type="GeneID" id="64667697"/>